<evidence type="ECO:0000313" key="3">
    <source>
        <dbReference type="EMBL" id="SNS05681.1"/>
    </source>
</evidence>
<dbReference type="PROSITE" id="PS50937">
    <property type="entry name" value="HTH_MERR_2"/>
    <property type="match status" value="1"/>
</dbReference>
<dbReference type="Gene3D" id="1.10.1660.10">
    <property type="match status" value="1"/>
</dbReference>
<dbReference type="GO" id="GO:0003677">
    <property type="term" value="F:DNA binding"/>
    <property type="evidence" value="ECO:0007669"/>
    <property type="project" value="UniProtKB-KW"/>
</dbReference>
<dbReference type="PRINTS" id="PR00040">
    <property type="entry name" value="HTHMERR"/>
</dbReference>
<dbReference type="OrthoDB" id="9777497at2"/>
<dbReference type="SUPFAM" id="SSF46955">
    <property type="entry name" value="Putative DNA-binding domain"/>
    <property type="match status" value="1"/>
</dbReference>
<accession>A0A239BDP9</accession>
<keyword evidence="4" id="KW-1185">Reference proteome</keyword>
<dbReference type="InterPro" id="IPR047057">
    <property type="entry name" value="MerR_fam"/>
</dbReference>
<dbReference type="Proteomes" id="UP000198304">
    <property type="component" value="Unassembled WGS sequence"/>
</dbReference>
<dbReference type="PANTHER" id="PTHR30204:SF90">
    <property type="entry name" value="HTH-TYPE TRANSCRIPTIONAL ACTIVATOR MTA"/>
    <property type="match status" value="1"/>
</dbReference>
<dbReference type="Pfam" id="PF13411">
    <property type="entry name" value="MerR_1"/>
    <property type="match status" value="1"/>
</dbReference>
<dbReference type="RefSeq" id="WP_089281660.1">
    <property type="nucleotide sequence ID" value="NZ_FZOJ01000003.1"/>
</dbReference>
<dbReference type="AlphaFoldDB" id="A0A239BDP9"/>
<evidence type="ECO:0000313" key="4">
    <source>
        <dbReference type="Proteomes" id="UP000198304"/>
    </source>
</evidence>
<name>A0A239BDP9_9FIRM</name>
<dbReference type="PANTHER" id="PTHR30204">
    <property type="entry name" value="REDOX-CYCLING DRUG-SENSING TRANSCRIPTIONAL ACTIVATOR SOXR"/>
    <property type="match status" value="1"/>
</dbReference>
<gene>
    <name evidence="3" type="ORF">SAMN05446037_1003177</name>
</gene>
<dbReference type="SMART" id="SM00422">
    <property type="entry name" value="HTH_MERR"/>
    <property type="match status" value="1"/>
</dbReference>
<organism evidence="3 4">
    <name type="scientific">Anaerovirgula multivorans</name>
    <dbReference type="NCBI Taxonomy" id="312168"/>
    <lineage>
        <taxon>Bacteria</taxon>
        <taxon>Bacillati</taxon>
        <taxon>Bacillota</taxon>
        <taxon>Clostridia</taxon>
        <taxon>Peptostreptococcales</taxon>
        <taxon>Natronincolaceae</taxon>
        <taxon>Anaerovirgula</taxon>
    </lineage>
</organism>
<dbReference type="EMBL" id="FZOJ01000003">
    <property type="protein sequence ID" value="SNS05681.1"/>
    <property type="molecule type" value="Genomic_DNA"/>
</dbReference>
<proteinExistence type="predicted"/>
<evidence type="ECO:0000259" key="2">
    <source>
        <dbReference type="PROSITE" id="PS50937"/>
    </source>
</evidence>
<protein>
    <submittedName>
        <fullName evidence="3">DNA-binding transcriptional regulator, MerR family</fullName>
    </submittedName>
</protein>
<dbReference type="InterPro" id="IPR000551">
    <property type="entry name" value="MerR-type_HTH_dom"/>
</dbReference>
<dbReference type="GO" id="GO:0003700">
    <property type="term" value="F:DNA-binding transcription factor activity"/>
    <property type="evidence" value="ECO:0007669"/>
    <property type="project" value="InterPro"/>
</dbReference>
<reference evidence="3 4" key="1">
    <citation type="submission" date="2017-06" db="EMBL/GenBank/DDBJ databases">
        <authorList>
            <person name="Kim H.J."/>
            <person name="Triplett B.A."/>
        </authorList>
    </citation>
    <scope>NUCLEOTIDE SEQUENCE [LARGE SCALE GENOMIC DNA]</scope>
    <source>
        <strain evidence="3 4">SCA</strain>
    </source>
</reference>
<evidence type="ECO:0000256" key="1">
    <source>
        <dbReference type="ARBA" id="ARBA00023125"/>
    </source>
</evidence>
<sequence length="181" mass="21192">MYTIGQICKRFGISRSALLYYDSIGLLKSSRRTEGNYRLYSEEDTTRLEQIFLYRETGVSLEDIKTLLDSPKSNLSDILEKRLESLNSEINKLKFQQHVIIKMLKNNELPLQAAVISKDNFVDILKTIGLKEEEMDKLHGEFERLYPEEHQTFLEFLGISPDEVHLIREYSKKISQQQNDN</sequence>
<dbReference type="InterPro" id="IPR009061">
    <property type="entry name" value="DNA-bd_dom_put_sf"/>
</dbReference>
<keyword evidence="1 3" id="KW-0238">DNA-binding</keyword>
<feature type="domain" description="HTH merR-type" evidence="2">
    <location>
        <begin position="1"/>
        <end position="70"/>
    </location>
</feature>